<dbReference type="Pfam" id="PF01424">
    <property type="entry name" value="R3H"/>
    <property type="match status" value="1"/>
</dbReference>
<dbReference type="InterPro" id="IPR001374">
    <property type="entry name" value="R3H_dom"/>
</dbReference>
<feature type="domain" description="R3H" evidence="3">
    <location>
        <begin position="35"/>
        <end position="99"/>
    </location>
</feature>
<dbReference type="InterPro" id="IPR051189">
    <property type="entry name" value="Splicing_assoc_domain"/>
</dbReference>
<feature type="domain" description="G-patch" evidence="2">
    <location>
        <begin position="153"/>
        <end position="173"/>
    </location>
</feature>
<dbReference type="SMART" id="SM00393">
    <property type="entry name" value="R3H"/>
    <property type="match status" value="1"/>
</dbReference>
<reference evidence="4 5" key="1">
    <citation type="submission" date="2019-02" db="EMBL/GenBank/DDBJ databases">
        <title>Genome sequencing of the rare red list fungi Dentipellis fragilis.</title>
        <authorList>
            <person name="Buettner E."/>
            <person name="Kellner H."/>
        </authorList>
    </citation>
    <scope>NUCLEOTIDE SEQUENCE [LARGE SCALE GENOMIC DNA]</scope>
    <source>
        <strain evidence="4 5">DSM 105465</strain>
    </source>
</reference>
<dbReference type="AlphaFoldDB" id="A0A4Y9YQJ4"/>
<evidence type="ECO:0000259" key="3">
    <source>
        <dbReference type="PROSITE" id="PS51061"/>
    </source>
</evidence>
<dbReference type="EMBL" id="SEOQ01000385">
    <property type="protein sequence ID" value="TFY64080.1"/>
    <property type="molecule type" value="Genomic_DNA"/>
</dbReference>
<dbReference type="Pfam" id="PF01585">
    <property type="entry name" value="G-patch"/>
    <property type="match status" value="1"/>
</dbReference>
<sequence length="216" mass="22515">NAADPLALKKGGKKGRKAMMAAAALDTGAPLANRVVDMASLEVQIRRFLENIGGSGSMSLPPMQKDARKKVHELAAVFNLKSVSKGKGMERYTTLVRTTRSGVGVNEAKVAQILKRMGRTVVASSGGRKGPSRGQLKPREGEEVGKAAPKIGQSNVGFQMLAAMGWSEGARIGITGGLDVPADCGGEDDKVGIGGIGDVRRKAFTNAGNAYRVALL</sequence>
<dbReference type="STRING" id="205917.A0A4Y9YQJ4"/>
<gene>
    <name evidence="4" type="ORF">EVG20_g6060</name>
</gene>
<organism evidence="4 5">
    <name type="scientific">Dentipellis fragilis</name>
    <dbReference type="NCBI Taxonomy" id="205917"/>
    <lineage>
        <taxon>Eukaryota</taxon>
        <taxon>Fungi</taxon>
        <taxon>Dikarya</taxon>
        <taxon>Basidiomycota</taxon>
        <taxon>Agaricomycotina</taxon>
        <taxon>Agaricomycetes</taxon>
        <taxon>Russulales</taxon>
        <taxon>Hericiaceae</taxon>
        <taxon>Dentipellis</taxon>
    </lineage>
</organism>
<accession>A0A4Y9YQJ4</accession>
<dbReference type="OrthoDB" id="21470at2759"/>
<dbReference type="InterPro" id="IPR036867">
    <property type="entry name" value="R3H_dom_sf"/>
</dbReference>
<dbReference type="InterPro" id="IPR000467">
    <property type="entry name" value="G_patch_dom"/>
</dbReference>
<dbReference type="GO" id="GO:0003676">
    <property type="term" value="F:nucleic acid binding"/>
    <property type="evidence" value="ECO:0007669"/>
    <property type="project" value="UniProtKB-UniRule"/>
</dbReference>
<evidence type="ECO:0000259" key="2">
    <source>
        <dbReference type="PROSITE" id="PS50174"/>
    </source>
</evidence>
<keyword evidence="5" id="KW-1185">Reference proteome</keyword>
<dbReference type="PROSITE" id="PS51061">
    <property type="entry name" value="R3H"/>
    <property type="match status" value="1"/>
</dbReference>
<comment type="caution">
    <text evidence="4">The sequence shown here is derived from an EMBL/GenBank/DDBJ whole genome shotgun (WGS) entry which is preliminary data.</text>
</comment>
<proteinExistence type="predicted"/>
<dbReference type="Gene3D" id="3.30.1370.50">
    <property type="entry name" value="R3H-like domain"/>
    <property type="match status" value="1"/>
</dbReference>
<dbReference type="SUPFAM" id="SSF82708">
    <property type="entry name" value="R3H domain"/>
    <property type="match status" value="1"/>
</dbReference>
<evidence type="ECO:0000313" key="4">
    <source>
        <dbReference type="EMBL" id="TFY64080.1"/>
    </source>
</evidence>
<evidence type="ECO:0000313" key="5">
    <source>
        <dbReference type="Proteomes" id="UP000298327"/>
    </source>
</evidence>
<dbReference type="PANTHER" id="PTHR14195">
    <property type="entry name" value="G PATCH DOMAIN CONTAINING PROTEIN 2"/>
    <property type="match status" value="1"/>
</dbReference>
<evidence type="ECO:0008006" key="6">
    <source>
        <dbReference type="Google" id="ProtNLM"/>
    </source>
</evidence>
<protein>
    <recommendedName>
        <fullName evidence="6">Protein SQS1</fullName>
    </recommendedName>
</protein>
<name>A0A4Y9YQJ4_9AGAM</name>
<feature type="non-terminal residue" evidence="4">
    <location>
        <position position="1"/>
    </location>
</feature>
<feature type="region of interest" description="Disordered" evidence="1">
    <location>
        <begin position="121"/>
        <end position="149"/>
    </location>
</feature>
<dbReference type="PROSITE" id="PS50174">
    <property type="entry name" value="G_PATCH"/>
    <property type="match status" value="1"/>
</dbReference>
<evidence type="ECO:0000256" key="1">
    <source>
        <dbReference type="SAM" id="MobiDB-lite"/>
    </source>
</evidence>
<dbReference type="Proteomes" id="UP000298327">
    <property type="component" value="Unassembled WGS sequence"/>
</dbReference>